<evidence type="ECO:0000313" key="2">
    <source>
        <dbReference type="Proteomes" id="UP000249057"/>
    </source>
</evidence>
<proteinExistence type="predicted"/>
<gene>
    <name evidence="1" type="ORF">BO95DRAFT_358127</name>
</gene>
<organism evidence="1 2">
    <name type="scientific">Aspergillus brunneoviolaceus CBS 621.78</name>
    <dbReference type="NCBI Taxonomy" id="1450534"/>
    <lineage>
        <taxon>Eukaryota</taxon>
        <taxon>Fungi</taxon>
        <taxon>Dikarya</taxon>
        <taxon>Ascomycota</taxon>
        <taxon>Pezizomycotina</taxon>
        <taxon>Eurotiomycetes</taxon>
        <taxon>Eurotiomycetidae</taxon>
        <taxon>Eurotiales</taxon>
        <taxon>Aspergillaceae</taxon>
        <taxon>Aspergillus</taxon>
        <taxon>Aspergillus subgen. Circumdati</taxon>
    </lineage>
</organism>
<dbReference type="Proteomes" id="UP000249057">
    <property type="component" value="Unassembled WGS sequence"/>
</dbReference>
<name>A0ACD1GFP0_9EURO</name>
<keyword evidence="2" id="KW-1185">Reference proteome</keyword>
<reference evidence="1" key="1">
    <citation type="submission" date="2018-02" db="EMBL/GenBank/DDBJ databases">
        <title>The genomes of Aspergillus section Nigri reveals drivers in fungal speciation.</title>
        <authorList>
            <consortium name="DOE Joint Genome Institute"/>
            <person name="Vesth T.C."/>
            <person name="Nybo J."/>
            <person name="Theobald S."/>
            <person name="Brandl J."/>
            <person name="Frisvad J.C."/>
            <person name="Nielsen K.F."/>
            <person name="Lyhne E.K."/>
            <person name="Kogle M.E."/>
            <person name="Kuo A."/>
            <person name="Riley R."/>
            <person name="Clum A."/>
            <person name="Nolan M."/>
            <person name="Lipzen A."/>
            <person name="Salamov A."/>
            <person name="Henrissat B."/>
            <person name="Wiebenga A."/>
            <person name="De vries R.P."/>
            <person name="Grigoriev I.V."/>
            <person name="Mortensen U.H."/>
            <person name="Andersen M.R."/>
            <person name="Baker S.E."/>
        </authorList>
    </citation>
    <scope>NUCLEOTIDE SEQUENCE</scope>
    <source>
        <strain evidence="1">CBS 621.78</strain>
    </source>
</reference>
<sequence length="183" mass="20462">MSSSASWFKAVGAWRQLPQYLLHLASSRTLTLSSATALGTSDTVLWSELARKVPGRSNKDCRKRWWNTLAGGKIKGVWSPEEDKRLSEAVRKHGNNWTQIASLVGSRCADQCASHWRQVLRPDVSYCNWTEQEDEELLKAVQTHGTNWSAIAAFHDPPRTGLSLKNRYTRIQAKGESAAPSVL</sequence>
<evidence type="ECO:0000313" key="1">
    <source>
        <dbReference type="EMBL" id="RAH47980.1"/>
    </source>
</evidence>
<accession>A0ACD1GFP0</accession>
<protein>
    <submittedName>
        <fullName evidence="1">Uncharacterized protein</fullName>
    </submittedName>
</protein>
<feature type="non-terminal residue" evidence="1">
    <location>
        <position position="183"/>
    </location>
</feature>
<dbReference type="EMBL" id="KZ825327">
    <property type="protein sequence ID" value="RAH47980.1"/>
    <property type="molecule type" value="Genomic_DNA"/>
</dbReference>